<dbReference type="PROSITE" id="PS51352">
    <property type="entry name" value="THIOREDOXIN_2"/>
    <property type="match status" value="1"/>
</dbReference>
<evidence type="ECO:0000256" key="1">
    <source>
        <dbReference type="ARBA" id="ARBA00004196"/>
    </source>
</evidence>
<evidence type="ECO:0000313" key="5">
    <source>
        <dbReference type="EMBL" id="MBK6267383.1"/>
    </source>
</evidence>
<feature type="domain" description="Thioredoxin" evidence="4">
    <location>
        <begin position="46"/>
        <end position="193"/>
    </location>
</feature>
<dbReference type="InterPro" id="IPR013766">
    <property type="entry name" value="Thioredoxin_domain"/>
</dbReference>
<keyword evidence="6" id="KW-1185">Reference proteome</keyword>
<gene>
    <name evidence="5" type="ORF">JKA74_20235</name>
</gene>
<dbReference type="InterPro" id="IPR013740">
    <property type="entry name" value="Redoxin"/>
</dbReference>
<organism evidence="5 6">
    <name type="scientific">Marivirga aurantiaca</name>
    <dbReference type="NCBI Taxonomy" id="2802615"/>
    <lineage>
        <taxon>Bacteria</taxon>
        <taxon>Pseudomonadati</taxon>
        <taxon>Bacteroidota</taxon>
        <taxon>Cytophagia</taxon>
        <taxon>Cytophagales</taxon>
        <taxon>Marivirgaceae</taxon>
        <taxon>Marivirga</taxon>
    </lineage>
</organism>
<dbReference type="InterPro" id="IPR050553">
    <property type="entry name" value="Thioredoxin_ResA/DsbE_sf"/>
</dbReference>
<comment type="caution">
    <text evidence="5">The sequence shown here is derived from an EMBL/GenBank/DDBJ whole genome shotgun (WGS) entry which is preliminary data.</text>
</comment>
<dbReference type="Proteomes" id="UP000611723">
    <property type="component" value="Unassembled WGS sequence"/>
</dbReference>
<dbReference type="PANTHER" id="PTHR42852:SF17">
    <property type="entry name" value="THIOREDOXIN-LIKE PROTEIN HI_1115"/>
    <property type="match status" value="1"/>
</dbReference>
<evidence type="ECO:0000313" key="6">
    <source>
        <dbReference type="Proteomes" id="UP000611723"/>
    </source>
</evidence>
<keyword evidence="2" id="KW-0201">Cytochrome c-type biogenesis</keyword>
<dbReference type="GO" id="GO:0017004">
    <property type="term" value="P:cytochrome complex assembly"/>
    <property type="evidence" value="ECO:0007669"/>
    <property type="project" value="UniProtKB-KW"/>
</dbReference>
<keyword evidence="3" id="KW-0676">Redox-active center</keyword>
<name>A0A934X1Q7_9BACT</name>
<dbReference type="SUPFAM" id="SSF52833">
    <property type="entry name" value="Thioredoxin-like"/>
    <property type="match status" value="1"/>
</dbReference>
<dbReference type="CDD" id="cd02966">
    <property type="entry name" value="TlpA_like_family"/>
    <property type="match status" value="1"/>
</dbReference>
<reference evidence="5" key="1">
    <citation type="submission" date="2021-01" db="EMBL/GenBank/DDBJ databases">
        <title>Marivirga aurantiaca sp. nov., isolated from intertidal surface sediments.</title>
        <authorList>
            <person name="Zhang M."/>
        </authorList>
    </citation>
    <scope>NUCLEOTIDE SEQUENCE</scope>
    <source>
        <strain evidence="5">S37H4</strain>
    </source>
</reference>
<dbReference type="Pfam" id="PF08534">
    <property type="entry name" value="Redoxin"/>
    <property type="match status" value="1"/>
</dbReference>
<dbReference type="InterPro" id="IPR017937">
    <property type="entry name" value="Thioredoxin_CS"/>
</dbReference>
<dbReference type="EMBL" id="JAEQBW010000018">
    <property type="protein sequence ID" value="MBK6267383.1"/>
    <property type="molecule type" value="Genomic_DNA"/>
</dbReference>
<comment type="subcellular location">
    <subcellularLocation>
        <location evidence="1">Cell envelope</location>
    </subcellularLocation>
</comment>
<dbReference type="PANTHER" id="PTHR42852">
    <property type="entry name" value="THIOL:DISULFIDE INTERCHANGE PROTEIN DSBE"/>
    <property type="match status" value="1"/>
</dbReference>
<sequence length="193" mass="22383">MSKSKKFNWKKELRGWLITLAVFAGLYFSGLHTPIIGALQSLLLYTQLWNPATEDTGNIPFRYEGELVNDKGNKIAFDELHNQTLFINYWATWCPPCLAEMPHINKLYESLKDEQNIQFLLISRDEDFSKAISFMEKKGYDIPIFTESEVNPQLRRQVLPTTFVISPDGKIIFEKEGMGNFNTDDFKDFLRGQ</sequence>
<dbReference type="PROSITE" id="PS00194">
    <property type="entry name" value="THIOREDOXIN_1"/>
    <property type="match status" value="1"/>
</dbReference>
<proteinExistence type="predicted"/>
<dbReference type="AlphaFoldDB" id="A0A934X1Q7"/>
<protein>
    <submittedName>
        <fullName evidence="5">TlpA family protein disulfide reductase</fullName>
    </submittedName>
</protein>
<dbReference type="GO" id="GO:0016491">
    <property type="term" value="F:oxidoreductase activity"/>
    <property type="evidence" value="ECO:0007669"/>
    <property type="project" value="InterPro"/>
</dbReference>
<dbReference type="InterPro" id="IPR036249">
    <property type="entry name" value="Thioredoxin-like_sf"/>
</dbReference>
<dbReference type="GO" id="GO:0030313">
    <property type="term" value="C:cell envelope"/>
    <property type="evidence" value="ECO:0007669"/>
    <property type="project" value="UniProtKB-SubCell"/>
</dbReference>
<accession>A0A934X1Q7</accession>
<dbReference type="RefSeq" id="WP_201433070.1">
    <property type="nucleotide sequence ID" value="NZ_JAEQBW010000018.1"/>
</dbReference>
<dbReference type="Gene3D" id="3.40.30.10">
    <property type="entry name" value="Glutaredoxin"/>
    <property type="match status" value="1"/>
</dbReference>
<evidence type="ECO:0000256" key="3">
    <source>
        <dbReference type="ARBA" id="ARBA00023284"/>
    </source>
</evidence>
<evidence type="ECO:0000256" key="2">
    <source>
        <dbReference type="ARBA" id="ARBA00022748"/>
    </source>
</evidence>
<evidence type="ECO:0000259" key="4">
    <source>
        <dbReference type="PROSITE" id="PS51352"/>
    </source>
</evidence>